<keyword evidence="3" id="KW-1185">Reference proteome</keyword>
<feature type="transmembrane region" description="Helical" evidence="1">
    <location>
        <begin position="224"/>
        <end position="244"/>
    </location>
</feature>
<feature type="transmembrane region" description="Helical" evidence="1">
    <location>
        <begin position="106"/>
        <end position="126"/>
    </location>
</feature>
<dbReference type="PANTHER" id="PTHR35337">
    <property type="entry name" value="SLR1478 PROTEIN"/>
    <property type="match status" value="1"/>
</dbReference>
<dbReference type="OrthoDB" id="9800053at2"/>
<accession>A0A329M8Y6</accession>
<comment type="caution">
    <text evidence="2">The sequence shown here is derived from an EMBL/GenBank/DDBJ whole genome shotgun (WGS) entry which is preliminary data.</text>
</comment>
<proteinExistence type="predicted"/>
<feature type="transmembrane region" description="Helical" evidence="1">
    <location>
        <begin position="197"/>
        <end position="218"/>
    </location>
</feature>
<evidence type="ECO:0000313" key="3">
    <source>
        <dbReference type="Proteomes" id="UP000250369"/>
    </source>
</evidence>
<dbReference type="PANTHER" id="PTHR35337:SF1">
    <property type="entry name" value="SLR1478 PROTEIN"/>
    <property type="match status" value="1"/>
</dbReference>
<gene>
    <name evidence="2" type="ORF">DQG23_28905</name>
</gene>
<dbReference type="EMBL" id="QMFB01000021">
    <property type="protein sequence ID" value="RAV16435.1"/>
    <property type="molecule type" value="Genomic_DNA"/>
</dbReference>
<feature type="transmembrane region" description="Helical" evidence="1">
    <location>
        <begin position="170"/>
        <end position="190"/>
    </location>
</feature>
<keyword evidence="1" id="KW-1133">Transmembrane helix</keyword>
<evidence type="ECO:0000256" key="1">
    <source>
        <dbReference type="SAM" id="Phobius"/>
    </source>
</evidence>
<keyword evidence="1" id="KW-0472">Membrane</keyword>
<dbReference type="InterPro" id="IPR002798">
    <property type="entry name" value="SpoIIM-like"/>
</dbReference>
<feature type="transmembrane region" description="Helical" evidence="1">
    <location>
        <begin position="294"/>
        <end position="310"/>
    </location>
</feature>
<reference evidence="2 3" key="1">
    <citation type="journal article" date="2009" name="Int. J. Syst. Evol. Microbiol.">
        <title>Paenibacillus contaminans sp. nov., isolated from a contaminated laboratory plate.</title>
        <authorList>
            <person name="Chou J.H."/>
            <person name="Lee J.H."/>
            <person name="Lin M.C."/>
            <person name="Chang P.S."/>
            <person name="Arun A.B."/>
            <person name="Young C.C."/>
            <person name="Chen W.M."/>
        </authorList>
    </citation>
    <scope>NUCLEOTIDE SEQUENCE [LARGE SCALE GENOMIC DNA]</scope>
    <source>
        <strain evidence="2 3">CKOBP-6</strain>
    </source>
</reference>
<dbReference type="RefSeq" id="WP_113034516.1">
    <property type="nucleotide sequence ID" value="NZ_QMFB01000021.1"/>
</dbReference>
<feature type="transmembrane region" description="Helical" evidence="1">
    <location>
        <begin position="265"/>
        <end position="288"/>
    </location>
</feature>
<name>A0A329M8Y6_9BACL</name>
<evidence type="ECO:0000313" key="2">
    <source>
        <dbReference type="EMBL" id="RAV16435.1"/>
    </source>
</evidence>
<dbReference type="Proteomes" id="UP000250369">
    <property type="component" value="Unassembled WGS sequence"/>
</dbReference>
<sequence>MDLGVFTRQNKPLWTELESLLIRFGKQKGRIAAEDLDRLTALYKSASSHLAAMHTHLPQDETTLYLNHLVSRAHHIMYQESNKSSAQLRHFFGSHLIGLIRERNRFILLALILFAIGGLSGYISVWQNPSNAYAVLPGGIADSVDPTKTELPRGDIHSPVVSTEIMTNNIRVAVLAFVSGITLGIGTVYLMLYNGLIIGALAAVFMHSGKSYVFWAYILPHGVIELTAIFIAGGAGFYMAYRMIVPTRYSRKYEFLQAAKQSAQLLIGTIPLFVIAGIIEGYITPSVLSLEVKYAVAGATLLLLGCYYAYGIRSGKARDEGGR</sequence>
<dbReference type="Pfam" id="PF01944">
    <property type="entry name" value="SpoIIM"/>
    <property type="match status" value="1"/>
</dbReference>
<dbReference type="AlphaFoldDB" id="A0A329M8Y6"/>
<protein>
    <submittedName>
        <fullName evidence="2">Stage II sporulation protein M</fullName>
    </submittedName>
</protein>
<organism evidence="2 3">
    <name type="scientific">Paenibacillus contaminans</name>
    <dbReference type="NCBI Taxonomy" id="450362"/>
    <lineage>
        <taxon>Bacteria</taxon>
        <taxon>Bacillati</taxon>
        <taxon>Bacillota</taxon>
        <taxon>Bacilli</taxon>
        <taxon>Bacillales</taxon>
        <taxon>Paenibacillaceae</taxon>
        <taxon>Paenibacillus</taxon>
    </lineage>
</organism>
<keyword evidence="1" id="KW-0812">Transmembrane</keyword>